<feature type="domain" description="MmeI-like DNA-methyltransferase" evidence="7">
    <location>
        <begin position="323"/>
        <end position="376"/>
    </location>
</feature>
<dbReference type="InterPro" id="IPR046819">
    <property type="entry name" value="MmeI_hel"/>
</dbReference>
<evidence type="ECO:0000256" key="4">
    <source>
        <dbReference type="ARBA" id="ARBA00047942"/>
    </source>
</evidence>
<evidence type="ECO:0000259" key="5">
    <source>
        <dbReference type="Pfam" id="PF20464"/>
    </source>
</evidence>
<feature type="non-terminal residue" evidence="8">
    <location>
        <position position="386"/>
    </location>
</feature>
<gene>
    <name evidence="8" type="ORF">MNBD_GAMMA04-154</name>
</gene>
<dbReference type="SUPFAM" id="SSF53335">
    <property type="entry name" value="S-adenosyl-L-methionine-dependent methyltransferases"/>
    <property type="match status" value="1"/>
</dbReference>
<evidence type="ECO:0000313" key="8">
    <source>
        <dbReference type="EMBL" id="VAW48407.1"/>
    </source>
</evidence>
<protein>
    <recommendedName>
        <fullName evidence="1">site-specific DNA-methyltransferase (adenine-specific)</fullName>
        <ecNumber evidence="1">2.1.1.72</ecNumber>
    </recommendedName>
</protein>
<dbReference type="EC" id="2.1.1.72" evidence="1"/>
<keyword evidence="2 8" id="KW-0489">Methyltransferase</keyword>
<dbReference type="GO" id="GO:0032259">
    <property type="term" value="P:methylation"/>
    <property type="evidence" value="ECO:0007669"/>
    <property type="project" value="UniProtKB-KW"/>
</dbReference>
<name>A0A3B0WCG2_9ZZZZ</name>
<dbReference type="PANTHER" id="PTHR33841:SF1">
    <property type="entry name" value="DNA METHYLTRANSFERASE A"/>
    <property type="match status" value="1"/>
</dbReference>
<dbReference type="EMBL" id="UOFB01000261">
    <property type="protein sequence ID" value="VAW48407.1"/>
    <property type="molecule type" value="Genomic_DNA"/>
</dbReference>
<sequence>MDLNKLEQEISTLTQSPNQAEFIYDLLLAYRFPKATITRLKKGDYNKSKNTDASIQEILWKKYLFFKVEEQHDLHLSIDEAQKDPVILKQHPRFIIVTDFKRLLAVDTKIGDSLDISLEQLSKNVTFFLPWAGMEKTQIQNLNLADIKAAEKLAQLYDIIIQENHIESKSERHALNIFLSRLLFCFFAEDTGIFEAGQFSSSIASHTSEDGSDCQAYLIELFKIMNVEKRTNEPSHIKAFPYVNGGLFAQDYPAPKLNAKARKLIIESGTLNWKEINPDIFGSMMQAVVHSDQRSSLGMHYTSVANIMKVIAPLFLNDLKEQLESAGDNENKLTKLLNRLYHLRLFDPACGSGNFLIIAYKELCKLEIEIFKALQQISDKWKLSRS</sequence>
<reference evidence="8" key="1">
    <citation type="submission" date="2018-06" db="EMBL/GenBank/DDBJ databases">
        <authorList>
            <person name="Zhirakovskaya E."/>
        </authorList>
    </citation>
    <scope>NUCLEOTIDE SEQUENCE</scope>
</reference>
<keyword evidence="3" id="KW-0808">Transferase</keyword>
<evidence type="ECO:0000259" key="6">
    <source>
        <dbReference type="Pfam" id="PF20465"/>
    </source>
</evidence>
<dbReference type="Pfam" id="PF20465">
    <property type="entry name" value="MmeI_hel"/>
    <property type="match status" value="1"/>
</dbReference>
<comment type="catalytic activity">
    <reaction evidence="4">
        <text>a 2'-deoxyadenosine in DNA + S-adenosyl-L-methionine = an N(6)-methyl-2'-deoxyadenosine in DNA + S-adenosyl-L-homocysteine + H(+)</text>
        <dbReference type="Rhea" id="RHEA:15197"/>
        <dbReference type="Rhea" id="RHEA-COMP:12418"/>
        <dbReference type="Rhea" id="RHEA-COMP:12419"/>
        <dbReference type="ChEBI" id="CHEBI:15378"/>
        <dbReference type="ChEBI" id="CHEBI:57856"/>
        <dbReference type="ChEBI" id="CHEBI:59789"/>
        <dbReference type="ChEBI" id="CHEBI:90615"/>
        <dbReference type="ChEBI" id="CHEBI:90616"/>
        <dbReference type="EC" id="2.1.1.72"/>
    </reaction>
</comment>
<organism evidence="8">
    <name type="scientific">hydrothermal vent metagenome</name>
    <dbReference type="NCBI Taxonomy" id="652676"/>
    <lineage>
        <taxon>unclassified sequences</taxon>
        <taxon>metagenomes</taxon>
        <taxon>ecological metagenomes</taxon>
    </lineage>
</organism>
<evidence type="ECO:0000259" key="7">
    <source>
        <dbReference type="Pfam" id="PF20473"/>
    </source>
</evidence>
<dbReference type="Gene3D" id="3.40.50.150">
    <property type="entry name" value="Vaccinia Virus protein VP39"/>
    <property type="match status" value="1"/>
</dbReference>
<evidence type="ECO:0000256" key="1">
    <source>
        <dbReference type="ARBA" id="ARBA00011900"/>
    </source>
</evidence>
<dbReference type="PANTHER" id="PTHR33841">
    <property type="entry name" value="DNA METHYLTRANSFERASE YEEA-RELATED"/>
    <property type="match status" value="1"/>
</dbReference>
<evidence type="ECO:0000256" key="3">
    <source>
        <dbReference type="ARBA" id="ARBA00022679"/>
    </source>
</evidence>
<dbReference type="Pfam" id="PF20464">
    <property type="entry name" value="MmeI_N"/>
    <property type="match status" value="1"/>
</dbReference>
<evidence type="ECO:0000256" key="2">
    <source>
        <dbReference type="ARBA" id="ARBA00022603"/>
    </source>
</evidence>
<dbReference type="Pfam" id="PF20473">
    <property type="entry name" value="MmeI_Mtase"/>
    <property type="match status" value="1"/>
</dbReference>
<proteinExistence type="predicted"/>
<accession>A0A3B0WCG2</accession>
<dbReference type="InterPro" id="IPR029063">
    <property type="entry name" value="SAM-dependent_MTases_sf"/>
</dbReference>
<dbReference type="InterPro" id="IPR046817">
    <property type="entry name" value="MmeI_N"/>
</dbReference>
<dbReference type="AlphaFoldDB" id="A0A3B0WCG2"/>
<feature type="domain" description="MmeI-like N-terminal" evidence="5">
    <location>
        <begin position="2"/>
        <end position="161"/>
    </location>
</feature>
<dbReference type="InterPro" id="IPR046816">
    <property type="entry name" value="MmeI_Mtase"/>
</dbReference>
<dbReference type="InterPro" id="IPR050953">
    <property type="entry name" value="N4_N6_ade-DNA_methylase"/>
</dbReference>
<dbReference type="GO" id="GO:0009007">
    <property type="term" value="F:site-specific DNA-methyltransferase (adenine-specific) activity"/>
    <property type="evidence" value="ECO:0007669"/>
    <property type="project" value="UniProtKB-EC"/>
</dbReference>
<feature type="domain" description="MmeI-like helicase spacer" evidence="6">
    <location>
        <begin position="173"/>
        <end position="248"/>
    </location>
</feature>